<dbReference type="InterPro" id="IPR032104">
    <property type="entry name" value="Spaetzle"/>
</dbReference>
<dbReference type="GO" id="GO:0008083">
    <property type="term" value="F:growth factor activity"/>
    <property type="evidence" value="ECO:0007669"/>
    <property type="project" value="TreeGrafter"/>
</dbReference>
<dbReference type="AlphaFoldDB" id="A0A1W0WJX6"/>
<evidence type="ECO:0000259" key="6">
    <source>
        <dbReference type="Pfam" id="PF16077"/>
    </source>
</evidence>
<evidence type="ECO:0000256" key="3">
    <source>
        <dbReference type="ARBA" id="ARBA00023157"/>
    </source>
</evidence>
<protein>
    <recommendedName>
        <fullName evidence="6">Spaetzle domain-containing protein</fullName>
    </recommendedName>
</protein>
<evidence type="ECO:0000256" key="1">
    <source>
        <dbReference type="ARBA" id="ARBA00011748"/>
    </source>
</evidence>
<proteinExistence type="predicted"/>
<dbReference type="GO" id="GO:0021556">
    <property type="term" value="P:central nervous system formation"/>
    <property type="evidence" value="ECO:0007669"/>
    <property type="project" value="TreeGrafter"/>
</dbReference>
<dbReference type="GO" id="GO:0045087">
    <property type="term" value="P:innate immune response"/>
    <property type="evidence" value="ECO:0007669"/>
    <property type="project" value="TreeGrafter"/>
</dbReference>
<evidence type="ECO:0000256" key="2">
    <source>
        <dbReference type="ARBA" id="ARBA00022729"/>
    </source>
</evidence>
<feature type="region of interest" description="Disordered" evidence="5">
    <location>
        <begin position="133"/>
        <end position="156"/>
    </location>
</feature>
<evidence type="ECO:0000256" key="5">
    <source>
        <dbReference type="SAM" id="MobiDB-lite"/>
    </source>
</evidence>
<evidence type="ECO:0000313" key="8">
    <source>
        <dbReference type="Proteomes" id="UP000192578"/>
    </source>
</evidence>
<dbReference type="PANTHER" id="PTHR23199">
    <property type="entry name" value="NEUROTROPHIN 1-RELATED"/>
    <property type="match status" value="1"/>
</dbReference>
<dbReference type="InterPro" id="IPR029034">
    <property type="entry name" value="Cystine-knot_cytokine"/>
</dbReference>
<dbReference type="InterPro" id="IPR052444">
    <property type="entry name" value="Spz/Toll_ligand-like"/>
</dbReference>
<dbReference type="EMBL" id="MTYJ01000088">
    <property type="protein sequence ID" value="OQV15504.1"/>
    <property type="molecule type" value="Genomic_DNA"/>
</dbReference>
<organism evidence="7 8">
    <name type="scientific">Hypsibius exemplaris</name>
    <name type="common">Freshwater tardigrade</name>
    <dbReference type="NCBI Taxonomy" id="2072580"/>
    <lineage>
        <taxon>Eukaryota</taxon>
        <taxon>Metazoa</taxon>
        <taxon>Ecdysozoa</taxon>
        <taxon>Tardigrada</taxon>
        <taxon>Eutardigrada</taxon>
        <taxon>Parachela</taxon>
        <taxon>Hypsibioidea</taxon>
        <taxon>Hypsibiidae</taxon>
        <taxon>Hypsibius</taxon>
    </lineage>
</organism>
<dbReference type="Pfam" id="PF16077">
    <property type="entry name" value="Spaetzle"/>
    <property type="match status" value="1"/>
</dbReference>
<dbReference type="PANTHER" id="PTHR23199:SF5">
    <property type="entry name" value="PROTEIN SPAETZLE 4"/>
    <property type="match status" value="1"/>
</dbReference>
<name>A0A1W0WJX6_HYPEX</name>
<keyword evidence="3" id="KW-1015">Disulfide bond</keyword>
<reference evidence="8" key="1">
    <citation type="submission" date="2017-01" db="EMBL/GenBank/DDBJ databases">
        <title>Comparative genomics of anhydrobiosis in the tardigrade Hypsibius dujardini.</title>
        <authorList>
            <person name="Yoshida Y."/>
            <person name="Koutsovoulos G."/>
            <person name="Laetsch D."/>
            <person name="Stevens L."/>
            <person name="Kumar S."/>
            <person name="Horikawa D."/>
            <person name="Ishino K."/>
            <person name="Komine S."/>
            <person name="Tomita M."/>
            <person name="Blaxter M."/>
            <person name="Arakawa K."/>
        </authorList>
    </citation>
    <scope>NUCLEOTIDE SEQUENCE [LARGE SCALE GENOMIC DNA]</scope>
    <source>
        <strain evidence="8">Z151</strain>
    </source>
</reference>
<dbReference type="GO" id="GO:0005615">
    <property type="term" value="C:extracellular space"/>
    <property type="evidence" value="ECO:0007669"/>
    <property type="project" value="UniProtKB-ARBA"/>
</dbReference>
<keyword evidence="4" id="KW-0325">Glycoprotein</keyword>
<comment type="caution">
    <text evidence="7">The sequence shown here is derived from an EMBL/GenBank/DDBJ whole genome shotgun (WGS) entry which is preliminary data.</text>
</comment>
<dbReference type="SUPFAM" id="SSF57501">
    <property type="entry name" value="Cystine-knot cytokines"/>
    <property type="match status" value="1"/>
</dbReference>
<evidence type="ECO:0000256" key="4">
    <source>
        <dbReference type="ARBA" id="ARBA00023180"/>
    </source>
</evidence>
<dbReference type="Proteomes" id="UP000192578">
    <property type="component" value="Unassembled WGS sequence"/>
</dbReference>
<accession>A0A1W0WJX6</accession>
<feature type="region of interest" description="Disordered" evidence="5">
    <location>
        <begin position="291"/>
        <end position="351"/>
    </location>
</feature>
<feature type="compositionally biased region" description="Low complexity" evidence="5">
    <location>
        <begin position="296"/>
        <end position="327"/>
    </location>
</feature>
<evidence type="ECO:0000313" key="7">
    <source>
        <dbReference type="EMBL" id="OQV15504.1"/>
    </source>
</evidence>
<dbReference type="OrthoDB" id="6630583at2759"/>
<comment type="subunit">
    <text evidence="1">Homodimer; disulfide-linked.</text>
</comment>
<gene>
    <name evidence="7" type="ORF">BV898_10371</name>
</gene>
<dbReference type="Gene3D" id="2.10.90.10">
    <property type="entry name" value="Cystine-knot cytokines"/>
    <property type="match status" value="1"/>
</dbReference>
<feature type="domain" description="Spaetzle" evidence="6">
    <location>
        <begin position="159"/>
        <end position="248"/>
    </location>
</feature>
<keyword evidence="2" id="KW-0732">Signal</keyword>
<dbReference type="GO" id="GO:0005121">
    <property type="term" value="F:Toll binding"/>
    <property type="evidence" value="ECO:0007669"/>
    <property type="project" value="TreeGrafter"/>
</dbReference>
<dbReference type="FunFam" id="2.10.90.10:FF:000018">
    <property type="entry name" value="Spatzle 4"/>
    <property type="match status" value="1"/>
</dbReference>
<sequence>MQRREGGSLICDSERNYQIGIGEHSTHRTGDMRRDHWVLQIPLRQLWFIVLVNLLTNDSIAAQAFTSFDDSPSPSDNYIPRSRPDFNFADIPCDLKENNFCTRAGKAYPWYGIGNFIADNRAMIKRLYGSENQRGPSANHAQGPITTRQGKSVAGTGTNACPSEQFVVTPFWANNSDGNTLALVNFHPFEQAIQQEICKTGVQGRCRDGCQCEQKHAWYRLLAFDPRNECKGIFMDWFQFPSCCSCNCYDNLPVRDASSSSTTPSTSTLPTVEAKSDEGLSAKLINVSAMAEGPPTTSQLSTSSLTSQKTVSHTSSSINITTTSTSTLLPKSRTQQPSSTTTSPLLTTLPAPLNVPCLSTTASSQSATTLSHPRLSLLASAPATSRYLRLKPYLPFRRAQLLEPRLQMQSHLSPLHPNILGQED</sequence>
<keyword evidence="8" id="KW-1185">Reference proteome</keyword>
<feature type="compositionally biased region" description="Low complexity" evidence="5">
    <location>
        <begin position="334"/>
        <end position="350"/>
    </location>
</feature>